<dbReference type="Gene3D" id="3.90.550.10">
    <property type="entry name" value="Spore Coat Polysaccharide Biosynthesis Protein SpsA, Chain A"/>
    <property type="match status" value="1"/>
</dbReference>
<dbReference type="SUPFAM" id="SSF53448">
    <property type="entry name" value="Nucleotide-diphospho-sugar transferases"/>
    <property type="match status" value="1"/>
</dbReference>
<dbReference type="GO" id="GO:0050510">
    <property type="term" value="F:N-acetylgalactosaminyl-proteoglycan 3-beta-glucuronosyltransferase activity"/>
    <property type="evidence" value="ECO:0007669"/>
    <property type="project" value="UniProtKB-EC"/>
</dbReference>
<dbReference type="EMBL" id="JGZQ01000011">
    <property type="protein sequence ID" value="KFI95446.1"/>
    <property type="molecule type" value="Genomic_DNA"/>
</dbReference>
<gene>
    <name evidence="2" type="ORF">BSTER_1933</name>
</gene>
<sequence>MLKKGVPQVSVIIPAYNAEKYIEECVLSVLRQSYQNLEVIVVNDGSSDSTLSILLNMQKRFPSIAVFSKDNEGVSAARNFGISKAHGKYVLLLDSDDAYLPDSVSLLVETAEQNKAQMVSFNFETLFPDGSMGERPVEYSFPDVKTSTGQECVEYIYAEHIGYFSWAFMYDRQFLVDSHILYPQGFALLEDALFLNKILRQCSRVAYVSKPCYRYRITEGSLSKRTSFETVDGAFKSLSEIQRIAHSEGSSIKFDAHIVRLYLYIYTLLIDCPASKEKSNLRHSIRRKVLETCSMRAYQNLSLSNRIQFILLKVYALDSVHNIKHGIKHFIKKC</sequence>
<keyword evidence="2" id="KW-0808">Transferase</keyword>
<dbReference type="RefSeq" id="WP_051923571.1">
    <property type="nucleotide sequence ID" value="NZ_JDUX01000020.1"/>
</dbReference>
<accession>A0A087DIU6</accession>
<reference evidence="2 3" key="1">
    <citation type="submission" date="2014-03" db="EMBL/GenBank/DDBJ databases">
        <title>Genomics of Bifidobacteria.</title>
        <authorList>
            <person name="Ventura M."/>
            <person name="Milani C."/>
            <person name="Lugli G.A."/>
        </authorList>
    </citation>
    <scope>NUCLEOTIDE SEQUENCE [LARGE SCALE GENOMIC DNA]</scope>
    <source>
        <strain evidence="3">JCM 15918</strain>
    </source>
</reference>
<keyword evidence="2" id="KW-0328">Glycosyltransferase</keyword>
<dbReference type="AlphaFoldDB" id="A0A087DIU6"/>
<dbReference type="InterPro" id="IPR029044">
    <property type="entry name" value="Nucleotide-diphossugar_trans"/>
</dbReference>
<name>A0A087DIU6_BIFAD</name>
<feature type="domain" description="Glycosyltransferase 2-like" evidence="1">
    <location>
        <begin position="10"/>
        <end position="129"/>
    </location>
</feature>
<evidence type="ECO:0000259" key="1">
    <source>
        <dbReference type="Pfam" id="PF00535"/>
    </source>
</evidence>
<dbReference type="EC" id="2.4.1.175" evidence="2"/>
<proteinExistence type="predicted"/>
<dbReference type="PANTHER" id="PTHR22916">
    <property type="entry name" value="GLYCOSYLTRANSFERASE"/>
    <property type="match status" value="1"/>
</dbReference>
<evidence type="ECO:0000313" key="2">
    <source>
        <dbReference type="EMBL" id="KFI95446.1"/>
    </source>
</evidence>
<dbReference type="Proteomes" id="UP000029091">
    <property type="component" value="Unassembled WGS sequence"/>
</dbReference>
<evidence type="ECO:0000313" key="3">
    <source>
        <dbReference type="Proteomes" id="UP000029091"/>
    </source>
</evidence>
<comment type="caution">
    <text evidence="2">The sequence shown here is derived from an EMBL/GenBank/DDBJ whole genome shotgun (WGS) entry which is preliminary data.</text>
</comment>
<dbReference type="InterPro" id="IPR001173">
    <property type="entry name" value="Glyco_trans_2-like"/>
</dbReference>
<organism evidence="2 3">
    <name type="scientific">Bifidobacterium adolescentis JCM 15918</name>
    <dbReference type="NCBI Taxonomy" id="1437612"/>
    <lineage>
        <taxon>Bacteria</taxon>
        <taxon>Bacillati</taxon>
        <taxon>Actinomycetota</taxon>
        <taxon>Actinomycetes</taxon>
        <taxon>Bifidobacteriales</taxon>
        <taxon>Bifidobacteriaceae</taxon>
        <taxon>Bifidobacterium</taxon>
    </lineage>
</organism>
<dbReference type="EC" id="2.4.1.226" evidence="2"/>
<dbReference type="Pfam" id="PF00535">
    <property type="entry name" value="Glycos_transf_2"/>
    <property type="match status" value="1"/>
</dbReference>
<dbReference type="GO" id="GO:0047238">
    <property type="term" value="F:glucuronosyl-N-acetylgalactosaminyl-proteoglycan 4-beta-N-acetylgalactosaminyltransferase activity"/>
    <property type="evidence" value="ECO:0007669"/>
    <property type="project" value="UniProtKB-EC"/>
</dbReference>
<protein>
    <submittedName>
        <fullName evidence="2">Glycosyltransferase</fullName>
        <ecNumber evidence="2">2.4.1.175</ecNumber>
        <ecNumber evidence="2">2.4.1.226</ecNumber>
    </submittedName>
</protein>
<dbReference type="CDD" id="cd00761">
    <property type="entry name" value="Glyco_tranf_GTA_type"/>
    <property type="match status" value="1"/>
</dbReference>
<dbReference type="PANTHER" id="PTHR22916:SF3">
    <property type="entry name" value="UDP-GLCNAC:BETAGAL BETA-1,3-N-ACETYLGLUCOSAMINYLTRANSFERASE-LIKE PROTEIN 1"/>
    <property type="match status" value="1"/>
</dbReference>